<proteinExistence type="predicted"/>
<dbReference type="PANTHER" id="PTHR39335">
    <property type="entry name" value="BLL4220 PROTEIN"/>
    <property type="match status" value="1"/>
</dbReference>
<geneLocation type="plasmid" evidence="3">
    <name>pp27867_1</name>
</geneLocation>
<dbReference type="PROSITE" id="PS51257">
    <property type="entry name" value="PROKAR_LIPOPROTEIN"/>
    <property type="match status" value="1"/>
</dbReference>
<evidence type="ECO:0000256" key="1">
    <source>
        <dbReference type="SAM" id="SignalP"/>
    </source>
</evidence>
<evidence type="ECO:0000313" key="3">
    <source>
        <dbReference type="Proteomes" id="UP000092582"/>
    </source>
</evidence>
<name>A0A1B1BQ66_9MICO</name>
<dbReference type="RefSeq" id="WP_066600469.1">
    <property type="nucleotide sequence ID" value="NZ_CP016283.1"/>
</dbReference>
<evidence type="ECO:0000313" key="2">
    <source>
        <dbReference type="EMBL" id="ANP74792.1"/>
    </source>
</evidence>
<dbReference type="GO" id="GO:0043448">
    <property type="term" value="P:alkane catabolic process"/>
    <property type="evidence" value="ECO:0007669"/>
    <property type="project" value="TreeGrafter"/>
</dbReference>
<protein>
    <recommendedName>
        <fullName evidence="4">Lipoprotein</fullName>
    </recommendedName>
</protein>
<feature type="chain" id="PRO_5038401242" description="Lipoprotein" evidence="1">
    <location>
        <begin position="21"/>
        <end position="168"/>
    </location>
</feature>
<evidence type="ECO:0008006" key="4">
    <source>
        <dbReference type="Google" id="ProtNLM"/>
    </source>
</evidence>
<accession>A0A1B1BQ66</accession>
<dbReference type="Pfam" id="PF03640">
    <property type="entry name" value="Lipoprotein_15"/>
    <property type="match status" value="2"/>
</dbReference>
<dbReference type="Proteomes" id="UP000092582">
    <property type="component" value="Plasmid pP27867_1"/>
</dbReference>
<dbReference type="InterPro" id="IPR005297">
    <property type="entry name" value="Lipoprotein_repeat"/>
</dbReference>
<keyword evidence="2" id="KW-0614">Plasmid</keyword>
<dbReference type="KEGG" id="cart:PA27867_3878"/>
<dbReference type="AlphaFoldDB" id="A0A1B1BQ66"/>
<keyword evidence="3" id="KW-1185">Reference proteome</keyword>
<reference evidence="2 3" key="1">
    <citation type="submission" date="2016-06" db="EMBL/GenBank/DDBJ databases">
        <title>Genome sequencing of Cryobacterium arcticum PAMC 27867.</title>
        <authorList>
            <person name="Lee J."/>
            <person name="Kim O.-S."/>
        </authorList>
    </citation>
    <scope>NUCLEOTIDE SEQUENCE [LARGE SCALE GENOMIC DNA]</scope>
    <source>
        <strain evidence="2 3">PAMC 27867</strain>
        <plasmid evidence="3">pp27867_1</plasmid>
    </source>
</reference>
<gene>
    <name evidence="2" type="ORF">PA27867_3878</name>
</gene>
<dbReference type="PANTHER" id="PTHR39335:SF1">
    <property type="entry name" value="BLL4220 PROTEIN"/>
    <property type="match status" value="1"/>
</dbReference>
<feature type="signal peptide" evidence="1">
    <location>
        <begin position="1"/>
        <end position="20"/>
    </location>
</feature>
<keyword evidence="1" id="KW-0732">Signal</keyword>
<organism evidence="2 3">
    <name type="scientific">Cryobacterium arcticum</name>
    <dbReference type="NCBI Taxonomy" id="670052"/>
    <lineage>
        <taxon>Bacteria</taxon>
        <taxon>Bacillati</taxon>
        <taxon>Actinomycetota</taxon>
        <taxon>Actinomycetes</taxon>
        <taxon>Micrococcales</taxon>
        <taxon>Microbacteriaceae</taxon>
        <taxon>Cryobacterium</taxon>
    </lineage>
</organism>
<dbReference type="OrthoDB" id="597632at2"/>
<dbReference type="EMBL" id="CP016283">
    <property type="protein sequence ID" value="ANP74792.1"/>
    <property type="molecule type" value="Genomic_DNA"/>
</dbReference>
<sequence length="168" mass="16331" precursor="true">MKSKIALTLAAATFATLALAGCSASNTSAASGSAPSSIPTSSVPTVAESDAATATSSLGTIIVNGEGLTAYAFDTDVPNSGTSSCTDVCATTWPAITTTSASPTVTGITGTISTITGVNGAKQITVNGMPIYTFSKDAAPGDVEGQGVKGTWHALTPAGEKVITPAAG</sequence>